<evidence type="ECO:0000256" key="6">
    <source>
        <dbReference type="SAM" id="Phobius"/>
    </source>
</evidence>
<feature type="domain" description="Major facilitator superfamily (MFS) profile" evidence="7">
    <location>
        <begin position="1"/>
        <end position="410"/>
    </location>
</feature>
<name>A0A7W9KL98_9PSEU</name>
<feature type="transmembrane region" description="Helical" evidence="6">
    <location>
        <begin position="137"/>
        <end position="156"/>
    </location>
</feature>
<evidence type="ECO:0000256" key="2">
    <source>
        <dbReference type="ARBA" id="ARBA00022692"/>
    </source>
</evidence>
<dbReference type="RefSeq" id="WP_312890384.1">
    <property type="nucleotide sequence ID" value="NZ_BAAAWY010000019.1"/>
</dbReference>
<accession>A0A7W9KL98</accession>
<feature type="transmembrane region" description="Helical" evidence="6">
    <location>
        <begin position="261"/>
        <end position="282"/>
    </location>
</feature>
<dbReference type="Gene3D" id="1.20.1250.20">
    <property type="entry name" value="MFS general substrate transporter like domains"/>
    <property type="match status" value="2"/>
</dbReference>
<feature type="transmembrane region" description="Helical" evidence="6">
    <location>
        <begin position="44"/>
        <end position="68"/>
    </location>
</feature>
<gene>
    <name evidence="8" type="ORF">BJ998_005842</name>
</gene>
<feature type="transmembrane region" description="Helical" evidence="6">
    <location>
        <begin position="294"/>
        <end position="314"/>
    </location>
</feature>
<feature type="transmembrane region" description="Helical" evidence="6">
    <location>
        <begin position="104"/>
        <end position="125"/>
    </location>
</feature>
<sequence length="438" mass="42791">MDRRHPAQRRVLGFLVGTQAVGSIGVGTGITLGALTATTLSGSVAVGGLGATAIAVGAAVLAVPVAAFAGRFGRRRALTAAYGVGAVGGVGCFGATALGSWQLLLLALVAFGGGTAATLAARYAAADLAHPERRAGAMSTVVWATTLGVIAAPNLVAPVAAFGAGGPFLVSAAAFLVAGCGVLLGLRPDPLLAGRVAVVVGDSCCGVGASELPRRHTRAEVWAAIGPNVRLALLGVALCNTAMTGMMSMMPVQMTGGGSTLVVVGIVVSVHVTGMYAASPLFGVLADRIGRVPVLALGAALVVAGAGVCGMASAHDAPQMAIGMIMLGCGWSAGVVAGSALLTESVPAGLRPSTQGLADLVLNVGGALGGLLAGLIMSAWSFTVLGLVVGFAALPLLMACMGTTLRPVAPAPEPPAGDQDVAGTARMSRVSPGRSVAL</sequence>
<dbReference type="GO" id="GO:0005886">
    <property type="term" value="C:plasma membrane"/>
    <property type="evidence" value="ECO:0007669"/>
    <property type="project" value="UniProtKB-SubCell"/>
</dbReference>
<organism evidence="8 9">
    <name type="scientific">Kutzneria kofuensis</name>
    <dbReference type="NCBI Taxonomy" id="103725"/>
    <lineage>
        <taxon>Bacteria</taxon>
        <taxon>Bacillati</taxon>
        <taxon>Actinomycetota</taxon>
        <taxon>Actinomycetes</taxon>
        <taxon>Pseudonocardiales</taxon>
        <taxon>Pseudonocardiaceae</taxon>
        <taxon>Kutzneria</taxon>
    </lineage>
</organism>
<feature type="transmembrane region" description="Helical" evidence="6">
    <location>
        <begin position="12"/>
        <end position="38"/>
    </location>
</feature>
<dbReference type="SUPFAM" id="SSF103473">
    <property type="entry name" value="MFS general substrate transporter"/>
    <property type="match status" value="1"/>
</dbReference>
<evidence type="ECO:0000259" key="7">
    <source>
        <dbReference type="PROSITE" id="PS50850"/>
    </source>
</evidence>
<evidence type="ECO:0000256" key="1">
    <source>
        <dbReference type="ARBA" id="ARBA00004651"/>
    </source>
</evidence>
<evidence type="ECO:0000256" key="4">
    <source>
        <dbReference type="ARBA" id="ARBA00023136"/>
    </source>
</evidence>
<feature type="transmembrane region" description="Helical" evidence="6">
    <location>
        <begin position="320"/>
        <end position="344"/>
    </location>
</feature>
<evidence type="ECO:0000313" key="9">
    <source>
        <dbReference type="Proteomes" id="UP000585638"/>
    </source>
</evidence>
<dbReference type="InterPro" id="IPR011701">
    <property type="entry name" value="MFS"/>
</dbReference>
<keyword evidence="3 6" id="KW-1133">Transmembrane helix</keyword>
<evidence type="ECO:0000256" key="5">
    <source>
        <dbReference type="SAM" id="MobiDB-lite"/>
    </source>
</evidence>
<reference evidence="8 9" key="1">
    <citation type="submission" date="2020-08" db="EMBL/GenBank/DDBJ databases">
        <title>Sequencing the genomes of 1000 actinobacteria strains.</title>
        <authorList>
            <person name="Klenk H.-P."/>
        </authorList>
    </citation>
    <scope>NUCLEOTIDE SEQUENCE [LARGE SCALE GENOMIC DNA]</scope>
    <source>
        <strain evidence="8 9">DSM 43851</strain>
    </source>
</reference>
<dbReference type="Proteomes" id="UP000585638">
    <property type="component" value="Unassembled WGS sequence"/>
</dbReference>
<dbReference type="PANTHER" id="PTHR23534:SF1">
    <property type="entry name" value="MAJOR FACILITATOR SUPERFAMILY PROTEIN"/>
    <property type="match status" value="1"/>
</dbReference>
<proteinExistence type="predicted"/>
<evidence type="ECO:0000313" key="8">
    <source>
        <dbReference type="EMBL" id="MBB5894646.1"/>
    </source>
</evidence>
<dbReference type="AlphaFoldDB" id="A0A7W9KL98"/>
<feature type="transmembrane region" description="Helical" evidence="6">
    <location>
        <begin position="168"/>
        <end position="186"/>
    </location>
</feature>
<keyword evidence="2 6" id="KW-0812">Transmembrane</keyword>
<dbReference type="EMBL" id="JACHIR010000001">
    <property type="protein sequence ID" value="MBB5894646.1"/>
    <property type="molecule type" value="Genomic_DNA"/>
</dbReference>
<feature type="transmembrane region" description="Helical" evidence="6">
    <location>
        <begin position="80"/>
        <end position="98"/>
    </location>
</feature>
<dbReference type="PROSITE" id="PS50850">
    <property type="entry name" value="MFS"/>
    <property type="match status" value="1"/>
</dbReference>
<evidence type="ECO:0000256" key="3">
    <source>
        <dbReference type="ARBA" id="ARBA00022989"/>
    </source>
</evidence>
<dbReference type="Pfam" id="PF07690">
    <property type="entry name" value="MFS_1"/>
    <property type="match status" value="1"/>
</dbReference>
<comment type="subcellular location">
    <subcellularLocation>
        <location evidence="1">Cell membrane</location>
        <topology evidence="1">Multi-pass membrane protein</topology>
    </subcellularLocation>
</comment>
<protein>
    <submittedName>
        <fullName evidence="8">MFS family permease</fullName>
    </submittedName>
</protein>
<dbReference type="GO" id="GO:0022857">
    <property type="term" value="F:transmembrane transporter activity"/>
    <property type="evidence" value="ECO:0007669"/>
    <property type="project" value="InterPro"/>
</dbReference>
<dbReference type="PANTHER" id="PTHR23534">
    <property type="entry name" value="MFS PERMEASE"/>
    <property type="match status" value="1"/>
</dbReference>
<keyword evidence="9" id="KW-1185">Reference proteome</keyword>
<feature type="region of interest" description="Disordered" evidence="5">
    <location>
        <begin position="410"/>
        <end position="438"/>
    </location>
</feature>
<dbReference type="InterPro" id="IPR036259">
    <property type="entry name" value="MFS_trans_sf"/>
</dbReference>
<feature type="transmembrane region" description="Helical" evidence="6">
    <location>
        <begin position="382"/>
        <end position="400"/>
    </location>
</feature>
<keyword evidence="4 6" id="KW-0472">Membrane</keyword>
<dbReference type="InterPro" id="IPR020846">
    <property type="entry name" value="MFS_dom"/>
</dbReference>
<comment type="caution">
    <text evidence="8">The sequence shown here is derived from an EMBL/GenBank/DDBJ whole genome shotgun (WGS) entry which is preliminary data.</text>
</comment>